<protein>
    <recommendedName>
        <fullName evidence="5">Cilia-and flagella-associated protein 96</fullName>
    </recommendedName>
</protein>
<proteinExistence type="inferred from homology"/>
<evidence type="ECO:0000256" key="2">
    <source>
        <dbReference type="ARBA" id="ARBA00022490"/>
    </source>
</evidence>
<dbReference type="STRING" id="7918.ENSLOCP00000017015"/>
<evidence type="ECO:0000313" key="7">
    <source>
        <dbReference type="Ensembl" id="ENSLOCP00000017015.1"/>
    </source>
</evidence>
<dbReference type="FunCoup" id="W5N8Q6">
    <property type="interactions" value="59"/>
</dbReference>
<reference evidence="7" key="2">
    <citation type="submission" date="2025-08" db="UniProtKB">
        <authorList>
            <consortium name="Ensembl"/>
        </authorList>
    </citation>
    <scope>IDENTIFICATION</scope>
</reference>
<dbReference type="Pfam" id="PF15239">
    <property type="entry name" value="CFAP96-like"/>
    <property type="match status" value="1"/>
</dbReference>
<evidence type="ECO:0000256" key="4">
    <source>
        <dbReference type="ARBA" id="ARBA00035656"/>
    </source>
</evidence>
<keyword evidence="2" id="KW-0963">Cytoplasm</keyword>
<dbReference type="OrthoDB" id="283553at2759"/>
<dbReference type="HOGENOM" id="CLU_078899_0_0_1"/>
<dbReference type="Ensembl" id="ENSLOCT00000017045.1">
    <property type="protein sequence ID" value="ENSLOCP00000017015.1"/>
    <property type="gene ID" value="ENSLOCG00000013800.1"/>
</dbReference>
<reference evidence="7" key="3">
    <citation type="submission" date="2025-09" db="UniProtKB">
        <authorList>
            <consortium name="Ensembl"/>
        </authorList>
    </citation>
    <scope>IDENTIFICATION</scope>
</reference>
<dbReference type="PANTHER" id="PTHR31144:SF1">
    <property type="entry name" value="UPF0602 PROTEIN C4ORF47"/>
    <property type="match status" value="1"/>
</dbReference>
<dbReference type="eggNOG" id="ENOG502QVET">
    <property type="taxonomic scope" value="Eukaryota"/>
</dbReference>
<evidence type="ECO:0000256" key="5">
    <source>
        <dbReference type="ARBA" id="ARBA00035693"/>
    </source>
</evidence>
<sequence length="311" mass="34595">MPQEGKSDMERIGLFREMGYISIGDKYTSPYNRPFNESAQKSKQMMPGGTKVKSALQVGYFDSQYKRIFEKEAYSDPIKLRRQFRLQQSKKNVGKAFLPSNGEKKPSGLGSCYGTLSGPVAAMSALQVPKKPYKSPGKNILTNPLKMGTGYGYPNVTLSKQYPYTADPFDRAREIRKKEVAAHRSMLKGGAFRLNLYPKEVFDTNPYKFDKPLPPVKKPEEKKKGTPPFKPSSPAKKIGGMKSGTFDPYPSHSADLYIVKKPKFATTNKEGKIFHPSPGPKSMPVKSIITANVNKSVHAGNYMSIPAVMAY</sequence>
<dbReference type="Proteomes" id="UP000018468">
    <property type="component" value="Linkage group LG4"/>
</dbReference>
<comment type="subcellular location">
    <subcellularLocation>
        <location evidence="1">Cytoplasm</location>
        <location evidence="1">Cytoskeleton</location>
        <location evidence="1">Microtubule organizing center</location>
        <location evidence="1">Centrosome</location>
    </subcellularLocation>
</comment>
<name>W5N8Q6_LEPOC</name>
<keyword evidence="8" id="KW-1185">Reference proteome</keyword>
<dbReference type="EMBL" id="AHAT01002168">
    <property type="status" value="NOT_ANNOTATED_CDS"/>
    <property type="molecule type" value="Genomic_DNA"/>
</dbReference>
<dbReference type="EMBL" id="AHAT01002167">
    <property type="status" value="NOT_ANNOTATED_CDS"/>
    <property type="molecule type" value="Genomic_DNA"/>
</dbReference>
<evidence type="ECO:0000256" key="3">
    <source>
        <dbReference type="ARBA" id="ARBA00023212"/>
    </source>
</evidence>
<dbReference type="GO" id="GO:0005813">
    <property type="term" value="C:centrosome"/>
    <property type="evidence" value="ECO:0000318"/>
    <property type="project" value="GO_Central"/>
</dbReference>
<dbReference type="AlphaFoldDB" id="W5N8Q6"/>
<keyword evidence="3" id="KW-0206">Cytoskeleton</keyword>
<comment type="similarity">
    <text evidence="4">Belongs to the CFAP96 family.</text>
</comment>
<evidence type="ECO:0000256" key="6">
    <source>
        <dbReference type="SAM" id="MobiDB-lite"/>
    </source>
</evidence>
<dbReference type="GeneTree" id="ENSGT00390000010980"/>
<organism evidence="7 8">
    <name type="scientific">Lepisosteus oculatus</name>
    <name type="common">Spotted gar</name>
    <dbReference type="NCBI Taxonomy" id="7918"/>
    <lineage>
        <taxon>Eukaryota</taxon>
        <taxon>Metazoa</taxon>
        <taxon>Chordata</taxon>
        <taxon>Craniata</taxon>
        <taxon>Vertebrata</taxon>
        <taxon>Euteleostomi</taxon>
        <taxon>Actinopterygii</taxon>
        <taxon>Neopterygii</taxon>
        <taxon>Holostei</taxon>
        <taxon>Semionotiformes</taxon>
        <taxon>Lepisosteidae</taxon>
        <taxon>Lepisosteus</taxon>
    </lineage>
</organism>
<evidence type="ECO:0000313" key="8">
    <source>
        <dbReference type="Proteomes" id="UP000018468"/>
    </source>
</evidence>
<dbReference type="Bgee" id="ENSLOCG00000013800">
    <property type="expression patterns" value="Expressed in testis and 6 other cell types or tissues"/>
</dbReference>
<dbReference type="CTD" id="441054"/>
<reference evidence="8" key="1">
    <citation type="submission" date="2011-12" db="EMBL/GenBank/DDBJ databases">
        <title>The Draft Genome of Lepisosteus oculatus.</title>
        <authorList>
            <consortium name="The Broad Institute Genome Assembly &amp; Analysis Group"/>
            <consortium name="Computational R&amp;D Group"/>
            <consortium name="and Sequencing Platform"/>
            <person name="Di Palma F."/>
            <person name="Alfoldi J."/>
            <person name="Johnson J."/>
            <person name="Berlin A."/>
            <person name="Gnerre S."/>
            <person name="Jaffe D."/>
            <person name="MacCallum I."/>
            <person name="Young S."/>
            <person name="Walker B.J."/>
            <person name="Lander E.S."/>
            <person name="Lindblad-Toh K."/>
        </authorList>
    </citation>
    <scope>NUCLEOTIDE SEQUENCE [LARGE SCALE GENOMIC DNA]</scope>
</reference>
<feature type="region of interest" description="Disordered" evidence="6">
    <location>
        <begin position="212"/>
        <end position="242"/>
    </location>
</feature>
<evidence type="ECO:0000256" key="1">
    <source>
        <dbReference type="ARBA" id="ARBA00004300"/>
    </source>
</evidence>
<dbReference type="InParanoid" id="W5N8Q6"/>
<dbReference type="InterPro" id="IPR029358">
    <property type="entry name" value="CFAP96"/>
</dbReference>
<dbReference type="GeneID" id="102682836"/>
<dbReference type="PANTHER" id="PTHR31144">
    <property type="entry name" value="UPF0602 PROTEIN C4ORF47"/>
    <property type="match status" value="1"/>
</dbReference>
<dbReference type="GO" id="GO:0005881">
    <property type="term" value="C:cytoplasmic microtubule"/>
    <property type="evidence" value="ECO:0000318"/>
    <property type="project" value="GO_Central"/>
</dbReference>
<dbReference type="KEGG" id="loc:102682836"/>
<accession>W5N8Q6</accession>
<dbReference type="OMA" id="YMMEEAK"/>